<evidence type="ECO:0000256" key="1">
    <source>
        <dbReference type="SAM" id="MobiDB-lite"/>
    </source>
</evidence>
<protein>
    <submittedName>
        <fullName evidence="2">Uncharacterized protein</fullName>
    </submittedName>
</protein>
<feature type="region of interest" description="Disordered" evidence="1">
    <location>
        <begin position="277"/>
        <end position="314"/>
    </location>
</feature>
<reference evidence="2 3" key="1">
    <citation type="submission" date="2019-02" db="EMBL/GenBank/DDBJ databases">
        <title>Genome sequencing of the rare red list fungi Bondarzewia mesenterica.</title>
        <authorList>
            <person name="Buettner E."/>
            <person name="Kellner H."/>
        </authorList>
    </citation>
    <scope>NUCLEOTIDE SEQUENCE [LARGE SCALE GENOMIC DNA]</scope>
    <source>
        <strain evidence="2 3">DSM 108281</strain>
    </source>
</reference>
<feature type="region of interest" description="Disordered" evidence="1">
    <location>
        <begin position="36"/>
        <end position="63"/>
    </location>
</feature>
<evidence type="ECO:0000313" key="3">
    <source>
        <dbReference type="Proteomes" id="UP000310158"/>
    </source>
</evidence>
<feature type="compositionally biased region" description="Basic and acidic residues" evidence="1">
    <location>
        <begin position="47"/>
        <end position="63"/>
    </location>
</feature>
<name>A0A4S4LKB1_9AGAM</name>
<dbReference type="OrthoDB" id="10052321at2759"/>
<dbReference type="PANTHER" id="PTHR28158:SF1">
    <property type="entry name" value="SMALL RIBOSOMAL SUBUNIT PROTEIN MS45"/>
    <property type="match status" value="1"/>
</dbReference>
<dbReference type="AlphaFoldDB" id="A0A4S4LKB1"/>
<evidence type="ECO:0000313" key="2">
    <source>
        <dbReference type="EMBL" id="THH12285.1"/>
    </source>
</evidence>
<dbReference type="InterPro" id="IPR021036">
    <property type="entry name" value="Ribosomal_mS45"/>
</dbReference>
<comment type="caution">
    <text evidence="2">The sequence shown here is derived from an EMBL/GenBank/DDBJ whole genome shotgun (WGS) entry which is preliminary data.</text>
</comment>
<gene>
    <name evidence="2" type="ORF">EW146_g7762</name>
</gene>
<dbReference type="GO" id="GO:0005763">
    <property type="term" value="C:mitochondrial small ribosomal subunit"/>
    <property type="evidence" value="ECO:0007669"/>
    <property type="project" value="TreeGrafter"/>
</dbReference>
<feature type="region of interest" description="Disordered" evidence="1">
    <location>
        <begin position="222"/>
        <end position="263"/>
    </location>
</feature>
<feature type="compositionally biased region" description="Basic and acidic residues" evidence="1">
    <location>
        <begin position="222"/>
        <end position="249"/>
    </location>
</feature>
<dbReference type="Pfam" id="PF12298">
    <property type="entry name" value="Bot1p"/>
    <property type="match status" value="1"/>
</dbReference>
<keyword evidence="3" id="KW-1185">Reference proteome</keyword>
<proteinExistence type="predicted"/>
<feature type="compositionally biased region" description="Basic and acidic residues" evidence="1">
    <location>
        <begin position="277"/>
        <end position="289"/>
    </location>
</feature>
<sequence length="314" mass="35756">MLTHLRSATSRTPQRWFAAKIIRSISSTSVVQRDPILDANADEEEDGERKKPARPKDPNYKERGIANGCRMFHQPFPLNPSFKPPTPVSDALRTSIYSQFMSNPDINSVRNLAGRYHLSIKRVDAILRLKGLEEHWIKGFPLQTGFRHGMERFLGVETDESLRKTHNEWVKSRSDVSKADALDQVEGDDPARARYQRMFWEPVVEGAQPVLPSVLEQARMHGERHRIADEAHKSDDALLGRHHDSRRSQDVSTTTGDAPGRPLIKFVDVGGKFLDPKDRVRRMKESERRARLRDKKRQVLSAEGAAQEEQVATA</sequence>
<dbReference type="GO" id="GO:0003735">
    <property type="term" value="F:structural constituent of ribosome"/>
    <property type="evidence" value="ECO:0007669"/>
    <property type="project" value="TreeGrafter"/>
</dbReference>
<dbReference type="GO" id="GO:0032543">
    <property type="term" value="P:mitochondrial translation"/>
    <property type="evidence" value="ECO:0007669"/>
    <property type="project" value="TreeGrafter"/>
</dbReference>
<dbReference type="PANTHER" id="PTHR28158">
    <property type="entry name" value="37S RIBOSOMAL PROTEIN S35, MITOCHONDRIAL"/>
    <property type="match status" value="1"/>
</dbReference>
<dbReference type="Proteomes" id="UP000310158">
    <property type="component" value="Unassembled WGS sequence"/>
</dbReference>
<organism evidence="2 3">
    <name type="scientific">Bondarzewia mesenterica</name>
    <dbReference type="NCBI Taxonomy" id="1095465"/>
    <lineage>
        <taxon>Eukaryota</taxon>
        <taxon>Fungi</taxon>
        <taxon>Dikarya</taxon>
        <taxon>Basidiomycota</taxon>
        <taxon>Agaricomycotina</taxon>
        <taxon>Agaricomycetes</taxon>
        <taxon>Russulales</taxon>
        <taxon>Bondarzewiaceae</taxon>
        <taxon>Bondarzewia</taxon>
    </lineage>
</organism>
<dbReference type="EMBL" id="SGPL01000474">
    <property type="protein sequence ID" value="THH12285.1"/>
    <property type="molecule type" value="Genomic_DNA"/>
</dbReference>
<accession>A0A4S4LKB1</accession>